<dbReference type="Proteomes" id="UP001596620">
    <property type="component" value="Unassembled WGS sequence"/>
</dbReference>
<accession>A0ABW2UST8</accession>
<feature type="domain" description="SpoVT-AbrB" evidence="2">
    <location>
        <begin position="2"/>
        <end position="48"/>
    </location>
</feature>
<dbReference type="InterPro" id="IPR007159">
    <property type="entry name" value="SpoVT-AbrB_dom"/>
</dbReference>
<evidence type="ECO:0000259" key="2">
    <source>
        <dbReference type="PROSITE" id="PS51740"/>
    </source>
</evidence>
<dbReference type="RefSeq" id="WP_382358424.1">
    <property type="nucleotide sequence ID" value="NZ_JBHTGR010000011.1"/>
</dbReference>
<protein>
    <submittedName>
        <fullName evidence="3">AbrB/MazE/SpoVT family DNA-binding domain-containing protein</fullName>
    </submittedName>
</protein>
<dbReference type="SUPFAM" id="SSF89447">
    <property type="entry name" value="AbrB/MazE/MraZ-like"/>
    <property type="match status" value="1"/>
</dbReference>
<dbReference type="InterPro" id="IPR037914">
    <property type="entry name" value="SpoVT-AbrB_sf"/>
</dbReference>
<organism evidence="3 4">
    <name type="scientific">Lentibacillus kimchii</name>
    <dbReference type="NCBI Taxonomy" id="1542911"/>
    <lineage>
        <taxon>Bacteria</taxon>
        <taxon>Bacillati</taxon>
        <taxon>Bacillota</taxon>
        <taxon>Bacilli</taxon>
        <taxon>Bacillales</taxon>
        <taxon>Bacillaceae</taxon>
        <taxon>Lentibacillus</taxon>
    </lineage>
</organism>
<name>A0ABW2UST8_9BACI</name>
<gene>
    <name evidence="3" type="ORF">ACFQU8_06635</name>
</gene>
<evidence type="ECO:0000313" key="4">
    <source>
        <dbReference type="Proteomes" id="UP001596620"/>
    </source>
</evidence>
<sequence length="102" mass="11960">MKERITIRKKGQITLPKHFMEKFHLEEGDSLELEVTEDGDVAIVPMVQVPANQQWFWRKEWQQGEQEADEDIQAGRVQSFEDSDSALKWLDSDDAESWSHKD</sequence>
<dbReference type="GO" id="GO:0003677">
    <property type="term" value="F:DNA binding"/>
    <property type="evidence" value="ECO:0007669"/>
    <property type="project" value="UniProtKB-KW"/>
</dbReference>
<evidence type="ECO:0000313" key="3">
    <source>
        <dbReference type="EMBL" id="MFC7746911.1"/>
    </source>
</evidence>
<dbReference type="Pfam" id="PF04014">
    <property type="entry name" value="MazE_antitoxin"/>
    <property type="match status" value="1"/>
</dbReference>
<dbReference type="SMART" id="SM00966">
    <property type="entry name" value="SpoVT_AbrB"/>
    <property type="match status" value="1"/>
</dbReference>
<reference evidence="4" key="1">
    <citation type="journal article" date="2019" name="Int. J. Syst. Evol. Microbiol.">
        <title>The Global Catalogue of Microorganisms (GCM) 10K type strain sequencing project: providing services to taxonomists for standard genome sequencing and annotation.</title>
        <authorList>
            <consortium name="The Broad Institute Genomics Platform"/>
            <consortium name="The Broad Institute Genome Sequencing Center for Infectious Disease"/>
            <person name="Wu L."/>
            <person name="Ma J."/>
        </authorList>
    </citation>
    <scope>NUCLEOTIDE SEQUENCE [LARGE SCALE GENOMIC DNA]</scope>
    <source>
        <strain evidence="4">JCM 30234</strain>
    </source>
</reference>
<dbReference type="PROSITE" id="PS51740">
    <property type="entry name" value="SPOVT_ABRB"/>
    <property type="match status" value="1"/>
</dbReference>
<keyword evidence="1 3" id="KW-0238">DNA-binding</keyword>
<comment type="caution">
    <text evidence="3">The sequence shown here is derived from an EMBL/GenBank/DDBJ whole genome shotgun (WGS) entry which is preliminary data.</text>
</comment>
<keyword evidence="4" id="KW-1185">Reference proteome</keyword>
<dbReference type="NCBIfam" id="TIGR01439">
    <property type="entry name" value="lp_hng_hel_AbrB"/>
    <property type="match status" value="1"/>
</dbReference>
<dbReference type="Gene3D" id="2.10.260.10">
    <property type="match status" value="1"/>
</dbReference>
<proteinExistence type="predicted"/>
<dbReference type="EMBL" id="JBHTGR010000011">
    <property type="protein sequence ID" value="MFC7746911.1"/>
    <property type="molecule type" value="Genomic_DNA"/>
</dbReference>
<evidence type="ECO:0000256" key="1">
    <source>
        <dbReference type="PROSITE-ProRule" id="PRU01076"/>
    </source>
</evidence>